<keyword evidence="4" id="KW-0560">Oxidoreductase</keyword>
<dbReference type="EMBL" id="JBHTMC010000001">
    <property type="protein sequence ID" value="MFD1262009.1"/>
    <property type="molecule type" value="Genomic_DNA"/>
</dbReference>
<keyword evidence="3" id="KW-0521">NADP</keyword>
<protein>
    <submittedName>
        <fullName evidence="5">SDR family oxidoreductase</fullName>
    </submittedName>
</protein>
<dbReference type="Gene3D" id="3.40.50.720">
    <property type="entry name" value="NAD(P)-binding Rossmann-like Domain"/>
    <property type="match status" value="1"/>
</dbReference>
<evidence type="ECO:0000256" key="3">
    <source>
        <dbReference type="ARBA" id="ARBA00022857"/>
    </source>
</evidence>
<dbReference type="RefSeq" id="WP_277830417.1">
    <property type="nucleotide sequence ID" value="NZ_JARQZE010000001.1"/>
</dbReference>
<comment type="caution">
    <text evidence="5">The sequence shown here is derived from an EMBL/GenBank/DDBJ whole genome shotgun (WGS) entry which is preliminary data.</text>
</comment>
<sequence>MRTKAIVTGHSRGLGAALADELLARGVDVLGLARQGSPELAAAHPLQLRECSLDLGDSAALAAWLAGGALQDWLADAALVLLINNAGTLQPMALLPAQEPAAVGRAIALSVAAPLMLAAALVPASPAAHERRIVHVSSGAARKPYAGWSVYCAGKAALDHHARAVQAEAIPGLRICSLAPGVLDTAMQAEIRAASAERFPQRERFVDLQRSGALVAPEVCAMHLVDYLLDDDFGREAVADLRDLMR</sequence>
<keyword evidence="2" id="KW-0963">Cytoplasm</keyword>
<proteinExistence type="predicted"/>
<dbReference type="PRINTS" id="PR00081">
    <property type="entry name" value="GDHRDH"/>
</dbReference>
<name>A0ABW3WA95_9RHOO</name>
<evidence type="ECO:0000256" key="4">
    <source>
        <dbReference type="ARBA" id="ARBA00023002"/>
    </source>
</evidence>
<evidence type="ECO:0000313" key="5">
    <source>
        <dbReference type="EMBL" id="MFD1262009.1"/>
    </source>
</evidence>
<evidence type="ECO:0000256" key="2">
    <source>
        <dbReference type="ARBA" id="ARBA00022490"/>
    </source>
</evidence>
<dbReference type="Proteomes" id="UP001597158">
    <property type="component" value="Unassembled WGS sequence"/>
</dbReference>
<gene>
    <name evidence="5" type="ORF">ACFQ4M_00345</name>
</gene>
<organism evidence="5 6">
    <name type="scientific">Thauera mechernichensis</name>
    <dbReference type="NCBI Taxonomy" id="82788"/>
    <lineage>
        <taxon>Bacteria</taxon>
        <taxon>Pseudomonadati</taxon>
        <taxon>Pseudomonadota</taxon>
        <taxon>Betaproteobacteria</taxon>
        <taxon>Rhodocyclales</taxon>
        <taxon>Zoogloeaceae</taxon>
        <taxon>Thauera</taxon>
    </lineage>
</organism>
<keyword evidence="6" id="KW-1185">Reference proteome</keyword>
<dbReference type="NCBIfam" id="NF005436">
    <property type="entry name" value="PRK07023.1"/>
    <property type="match status" value="1"/>
</dbReference>
<dbReference type="PANTHER" id="PTHR44085:SF2">
    <property type="entry name" value="SEPIAPTERIN REDUCTASE"/>
    <property type="match status" value="1"/>
</dbReference>
<reference evidence="6" key="1">
    <citation type="journal article" date="2019" name="Int. J. Syst. Evol. Microbiol.">
        <title>The Global Catalogue of Microorganisms (GCM) 10K type strain sequencing project: providing services to taxonomists for standard genome sequencing and annotation.</title>
        <authorList>
            <consortium name="The Broad Institute Genomics Platform"/>
            <consortium name="The Broad Institute Genome Sequencing Center for Infectious Disease"/>
            <person name="Wu L."/>
            <person name="Ma J."/>
        </authorList>
    </citation>
    <scope>NUCLEOTIDE SEQUENCE [LARGE SCALE GENOMIC DNA]</scope>
    <source>
        <strain evidence="6">CCUG 48884</strain>
    </source>
</reference>
<evidence type="ECO:0000313" key="6">
    <source>
        <dbReference type="Proteomes" id="UP001597158"/>
    </source>
</evidence>
<dbReference type="InterPro" id="IPR002347">
    <property type="entry name" value="SDR_fam"/>
</dbReference>
<comment type="subcellular location">
    <subcellularLocation>
        <location evidence="1">Cytoplasm</location>
    </subcellularLocation>
</comment>
<dbReference type="InterPro" id="IPR051721">
    <property type="entry name" value="Biopterin_syn/organic_redct"/>
</dbReference>
<accession>A0ABW3WA95</accession>
<dbReference type="PANTHER" id="PTHR44085">
    <property type="entry name" value="SEPIAPTERIN REDUCTASE"/>
    <property type="match status" value="1"/>
</dbReference>
<dbReference type="Pfam" id="PF00106">
    <property type="entry name" value="adh_short"/>
    <property type="match status" value="1"/>
</dbReference>
<evidence type="ECO:0000256" key="1">
    <source>
        <dbReference type="ARBA" id="ARBA00004496"/>
    </source>
</evidence>
<dbReference type="SUPFAM" id="SSF51735">
    <property type="entry name" value="NAD(P)-binding Rossmann-fold domains"/>
    <property type="match status" value="1"/>
</dbReference>
<dbReference type="InterPro" id="IPR036291">
    <property type="entry name" value="NAD(P)-bd_dom_sf"/>
</dbReference>